<feature type="transmembrane region" description="Helical" evidence="1">
    <location>
        <begin position="20"/>
        <end position="38"/>
    </location>
</feature>
<dbReference type="AlphaFoldDB" id="A0A2P2PZE9"/>
<accession>A0A2P2PZE9</accession>
<organism evidence="2">
    <name type="scientific">Rhizophora mucronata</name>
    <name type="common">Asiatic mangrove</name>
    <dbReference type="NCBI Taxonomy" id="61149"/>
    <lineage>
        <taxon>Eukaryota</taxon>
        <taxon>Viridiplantae</taxon>
        <taxon>Streptophyta</taxon>
        <taxon>Embryophyta</taxon>
        <taxon>Tracheophyta</taxon>
        <taxon>Spermatophyta</taxon>
        <taxon>Magnoliopsida</taxon>
        <taxon>eudicotyledons</taxon>
        <taxon>Gunneridae</taxon>
        <taxon>Pentapetalae</taxon>
        <taxon>rosids</taxon>
        <taxon>fabids</taxon>
        <taxon>Malpighiales</taxon>
        <taxon>Rhizophoraceae</taxon>
        <taxon>Rhizophora</taxon>
    </lineage>
</organism>
<keyword evidence="1" id="KW-0812">Transmembrane</keyword>
<proteinExistence type="predicted"/>
<protein>
    <submittedName>
        <fullName evidence="2">Uncharacterized protein</fullName>
    </submittedName>
</protein>
<keyword evidence="1" id="KW-0472">Membrane</keyword>
<sequence length="47" mass="5763">MDCIAGKLIRLDSWNVLRILIHRLFKIYLVTIMVYFQYMDYLSFMQS</sequence>
<dbReference type="EMBL" id="GGEC01079627">
    <property type="protein sequence ID" value="MBX60111.1"/>
    <property type="molecule type" value="Transcribed_RNA"/>
</dbReference>
<evidence type="ECO:0000313" key="2">
    <source>
        <dbReference type="EMBL" id="MBX60111.1"/>
    </source>
</evidence>
<evidence type="ECO:0000256" key="1">
    <source>
        <dbReference type="SAM" id="Phobius"/>
    </source>
</evidence>
<name>A0A2P2PZE9_RHIMU</name>
<keyword evidence="1" id="KW-1133">Transmembrane helix</keyword>
<reference evidence="2" key="1">
    <citation type="submission" date="2018-02" db="EMBL/GenBank/DDBJ databases">
        <title>Rhizophora mucronata_Transcriptome.</title>
        <authorList>
            <person name="Meera S.P."/>
            <person name="Sreeshan A."/>
            <person name="Augustine A."/>
        </authorList>
    </citation>
    <scope>NUCLEOTIDE SEQUENCE</scope>
    <source>
        <tissue evidence="2">Leaf</tissue>
    </source>
</reference>